<proteinExistence type="predicted"/>
<dbReference type="AlphaFoldDB" id="A0A8S1JDR4"/>
<reference evidence="1" key="1">
    <citation type="submission" date="2020-12" db="EMBL/GenBank/DDBJ databases">
        <authorList>
            <person name="Iha C."/>
        </authorList>
    </citation>
    <scope>NUCLEOTIDE SEQUENCE</scope>
</reference>
<name>A0A8S1JDR4_9CHLO</name>
<organism evidence="1 2">
    <name type="scientific">Ostreobium quekettii</name>
    <dbReference type="NCBI Taxonomy" id="121088"/>
    <lineage>
        <taxon>Eukaryota</taxon>
        <taxon>Viridiplantae</taxon>
        <taxon>Chlorophyta</taxon>
        <taxon>core chlorophytes</taxon>
        <taxon>Ulvophyceae</taxon>
        <taxon>TCBD clade</taxon>
        <taxon>Bryopsidales</taxon>
        <taxon>Ostreobineae</taxon>
        <taxon>Ostreobiaceae</taxon>
        <taxon>Ostreobium</taxon>
    </lineage>
</organism>
<evidence type="ECO:0000313" key="1">
    <source>
        <dbReference type="EMBL" id="CAD7705371.1"/>
    </source>
</evidence>
<gene>
    <name evidence="1" type="ORF">OSTQU699_LOCUS10726</name>
</gene>
<comment type="caution">
    <text evidence="1">The sequence shown here is derived from an EMBL/GenBank/DDBJ whole genome shotgun (WGS) entry which is preliminary data.</text>
</comment>
<dbReference type="EMBL" id="CAJHUC010003108">
    <property type="protein sequence ID" value="CAD7705371.1"/>
    <property type="molecule type" value="Genomic_DNA"/>
</dbReference>
<protein>
    <submittedName>
        <fullName evidence="1">Uncharacterized protein</fullName>
    </submittedName>
</protein>
<accession>A0A8S1JDR4</accession>
<keyword evidence="2" id="KW-1185">Reference proteome</keyword>
<sequence length="155" mass="15977">MGGLCCFWGDVGQAGKRRDQVVCTMSWLVVLFVFITAEIQGCDSGGLWRAAFLRRGDVGAVAALHEMNIVHPPEQVGLRQFVFLLCGHLGAGDIVGAAVSGGADLLMLAHAAMHCIALCGTVDAFFHDPAVSVPSGSLCTPGGVGRLAGGGARNL</sequence>
<dbReference type="Proteomes" id="UP000708148">
    <property type="component" value="Unassembled WGS sequence"/>
</dbReference>
<evidence type="ECO:0000313" key="2">
    <source>
        <dbReference type="Proteomes" id="UP000708148"/>
    </source>
</evidence>